<dbReference type="Gene3D" id="3.40.50.12370">
    <property type="match status" value="1"/>
</dbReference>
<sequence>MKTSPNTLAIRRITVALDCSPHSRASLDAAVAIAQILKAELSGVFVEDINLLRMAQLPQASQIERTTARETGIDAAAVERSLRMQAREAALMMKKATEQFRIRHSFITRRGVVPAEVLGAALESDLLVLGRTGKTPVCRRTLGATARKAVTEGTANLLLMRPGFTLQGPLMVLFDGSEGSELALQTAASIAGTATPIHVLLLANSPDAAEHLNTRAAALMGEKKQQARFHSIPWAGIPMLLQCIGMIDTGLLVTSETSSIMTKETVHELIEKLNYPVLLLKKK</sequence>
<dbReference type="InterPro" id="IPR006015">
    <property type="entry name" value="Universal_stress_UspA"/>
</dbReference>
<reference evidence="3 4" key="1">
    <citation type="journal article" date="2020" name="Microorganisms">
        <title>Simultaneous Genome Sequencing of Prosthecochloris ethylica and Desulfuromonas acetoxidans within a Syntrophic Mixture Reveals Unique Pili and Protein Interactions.</title>
        <authorList>
            <person name="Kyndt J.A."/>
            <person name="Van Beeumen J.J."/>
            <person name="Meyer T.E."/>
        </authorList>
    </citation>
    <scope>NUCLEOTIDE SEQUENCE [LARGE SCALE GENOMIC DNA]</scope>
    <source>
        <strain evidence="3 4">N3</strain>
    </source>
</reference>
<dbReference type="PRINTS" id="PR01438">
    <property type="entry name" value="UNVRSLSTRESS"/>
</dbReference>
<name>A0ABR9XPE0_9CHLB</name>
<dbReference type="InterPro" id="IPR006016">
    <property type="entry name" value="UspA"/>
</dbReference>
<dbReference type="EMBL" id="JADGII010000001">
    <property type="protein sequence ID" value="MBF0635650.1"/>
    <property type="molecule type" value="Genomic_DNA"/>
</dbReference>
<comment type="caution">
    <text evidence="3">The sequence shown here is derived from an EMBL/GenBank/DDBJ whole genome shotgun (WGS) entry which is preliminary data.</text>
</comment>
<evidence type="ECO:0000256" key="1">
    <source>
        <dbReference type="ARBA" id="ARBA00008791"/>
    </source>
</evidence>
<organism evidence="3 4">
    <name type="scientific">Prosthecochloris ethylica</name>
    <dbReference type="NCBI Taxonomy" id="2743976"/>
    <lineage>
        <taxon>Bacteria</taxon>
        <taxon>Pseudomonadati</taxon>
        <taxon>Chlorobiota</taxon>
        <taxon>Chlorobiia</taxon>
        <taxon>Chlorobiales</taxon>
        <taxon>Chlorobiaceae</taxon>
        <taxon>Prosthecochloris</taxon>
    </lineage>
</organism>
<keyword evidence="4" id="KW-1185">Reference proteome</keyword>
<comment type="similarity">
    <text evidence="1">Belongs to the universal stress protein A family.</text>
</comment>
<proteinExistence type="inferred from homology"/>
<dbReference type="PANTHER" id="PTHR46268:SF6">
    <property type="entry name" value="UNIVERSAL STRESS PROTEIN UP12"/>
    <property type="match status" value="1"/>
</dbReference>
<dbReference type="Proteomes" id="UP000619838">
    <property type="component" value="Unassembled WGS sequence"/>
</dbReference>
<evidence type="ECO:0000313" key="4">
    <source>
        <dbReference type="Proteomes" id="UP000619838"/>
    </source>
</evidence>
<dbReference type="Pfam" id="PF00582">
    <property type="entry name" value="Usp"/>
    <property type="match status" value="1"/>
</dbReference>
<protein>
    <submittedName>
        <fullName evidence="3">Universal stress protein</fullName>
    </submittedName>
</protein>
<dbReference type="RefSeq" id="WP_175186868.1">
    <property type="nucleotide sequence ID" value="NZ_JABVZQ010000002.1"/>
</dbReference>
<dbReference type="PANTHER" id="PTHR46268">
    <property type="entry name" value="STRESS RESPONSE PROTEIN NHAX"/>
    <property type="match status" value="1"/>
</dbReference>
<feature type="domain" description="UspA" evidence="2">
    <location>
        <begin position="10"/>
        <end position="159"/>
    </location>
</feature>
<evidence type="ECO:0000313" key="3">
    <source>
        <dbReference type="EMBL" id="MBF0635650.1"/>
    </source>
</evidence>
<evidence type="ECO:0000259" key="2">
    <source>
        <dbReference type="Pfam" id="PF00582"/>
    </source>
</evidence>
<dbReference type="CDD" id="cd00293">
    <property type="entry name" value="USP-like"/>
    <property type="match status" value="1"/>
</dbReference>
<dbReference type="SUPFAM" id="SSF52402">
    <property type="entry name" value="Adenine nucleotide alpha hydrolases-like"/>
    <property type="match status" value="2"/>
</dbReference>
<accession>A0ABR9XPE0</accession>
<gene>
    <name evidence="3" type="ORF">INT08_00450</name>
</gene>